<dbReference type="PROSITE" id="PS51736">
    <property type="entry name" value="RECOMBINASES_3"/>
    <property type="match status" value="1"/>
</dbReference>
<dbReference type="InterPro" id="IPR006120">
    <property type="entry name" value="Resolvase_HTH_dom"/>
</dbReference>
<dbReference type="InterPro" id="IPR036162">
    <property type="entry name" value="Resolvase-like_N_sf"/>
</dbReference>
<organism evidence="5 6">
    <name type="scientific">Escherichia coli</name>
    <dbReference type="NCBI Taxonomy" id="562"/>
    <lineage>
        <taxon>Bacteria</taxon>
        <taxon>Pseudomonadati</taxon>
        <taxon>Pseudomonadota</taxon>
        <taxon>Gammaproteobacteria</taxon>
        <taxon>Enterobacterales</taxon>
        <taxon>Enterobacteriaceae</taxon>
        <taxon>Escherichia</taxon>
    </lineage>
</organism>
<dbReference type="InterPro" id="IPR006118">
    <property type="entry name" value="Recombinase_CS"/>
</dbReference>
<dbReference type="CDD" id="cd03768">
    <property type="entry name" value="SR_ResInv"/>
    <property type="match status" value="1"/>
</dbReference>
<dbReference type="Pfam" id="PF02796">
    <property type="entry name" value="HTH_7"/>
    <property type="match status" value="1"/>
</dbReference>
<evidence type="ECO:0000313" key="6">
    <source>
        <dbReference type="Proteomes" id="UP000290652"/>
    </source>
</evidence>
<name>A0A0H0E4D5_ECOLX</name>
<dbReference type="RefSeq" id="WP_000996136.1">
    <property type="nucleotide sequence ID" value="NZ_AP025214.2"/>
</dbReference>
<protein>
    <submittedName>
        <fullName evidence="5">Recombinase family protein</fullName>
    </submittedName>
</protein>
<dbReference type="PROSITE" id="PS00398">
    <property type="entry name" value="RECOMBINASES_2"/>
    <property type="match status" value="1"/>
</dbReference>
<dbReference type="InterPro" id="IPR050639">
    <property type="entry name" value="SSR_resolvase"/>
</dbReference>
<dbReference type="Gene3D" id="3.40.50.1390">
    <property type="entry name" value="Resolvase, N-terminal catalytic domain"/>
    <property type="match status" value="1"/>
</dbReference>
<comment type="caution">
    <text evidence="5">The sequence shown here is derived from an EMBL/GenBank/DDBJ whole genome shotgun (WGS) entry which is preliminary data.</text>
</comment>
<evidence type="ECO:0000313" key="5">
    <source>
        <dbReference type="EMBL" id="RXB24314.1"/>
    </source>
</evidence>
<dbReference type="SUPFAM" id="SSF53041">
    <property type="entry name" value="Resolvase-like"/>
    <property type="match status" value="1"/>
</dbReference>
<evidence type="ECO:0000256" key="3">
    <source>
        <dbReference type="ARBA" id="ARBA00023125"/>
    </source>
</evidence>
<accession>A0A0H0E4D5</accession>
<dbReference type="Pfam" id="PF00239">
    <property type="entry name" value="Resolvase"/>
    <property type="match status" value="1"/>
</dbReference>
<evidence type="ECO:0000256" key="4">
    <source>
        <dbReference type="ARBA" id="ARBA00023172"/>
    </source>
</evidence>
<dbReference type="AlphaFoldDB" id="A0A0H0E4D5"/>
<keyword evidence="3" id="KW-0238">DNA-binding</keyword>
<evidence type="ECO:0000256" key="2">
    <source>
        <dbReference type="ARBA" id="ARBA00022908"/>
    </source>
</evidence>
<dbReference type="InterPro" id="IPR006119">
    <property type="entry name" value="Resolv_N"/>
</dbReference>
<dbReference type="GO" id="GO:0015074">
    <property type="term" value="P:DNA integration"/>
    <property type="evidence" value="ECO:0007669"/>
    <property type="project" value="UniProtKB-KW"/>
</dbReference>
<keyword evidence="2" id="KW-0229">DNA integration</keyword>
<dbReference type="PANTHER" id="PTHR30461:SF26">
    <property type="entry name" value="RESOLVASE HOMOLOG YNEB"/>
    <property type="match status" value="1"/>
</dbReference>
<dbReference type="SMART" id="SM00857">
    <property type="entry name" value="Resolvase"/>
    <property type="match status" value="1"/>
</dbReference>
<dbReference type="EMBL" id="SCIU01000059">
    <property type="protein sequence ID" value="RXB24314.1"/>
    <property type="molecule type" value="Genomic_DNA"/>
</dbReference>
<evidence type="ECO:0000256" key="1">
    <source>
        <dbReference type="ARBA" id="ARBA00009913"/>
    </source>
</evidence>
<dbReference type="PROSITE" id="PS00397">
    <property type="entry name" value="RECOMBINASES_1"/>
    <property type="match status" value="1"/>
</dbReference>
<proteinExistence type="inferred from homology"/>
<sequence length="183" mass="19859">MAILGYCRVSTDDQSITNQQMQIEEAGYNIAKWFTDEAVSGSVKASLRNGFSSLLAYAREGDTVVVVAVDRLGRDTIDVLSTVKALQAKGVTVISLREGFDLSSAMGEAMLGIMSTLAQLERSLIAERRKAGIERAKAEGVHMGRPVKASSEAVQTLISQGKTRLQIQEELGISRATYYRLAK</sequence>
<dbReference type="Proteomes" id="UP000290652">
    <property type="component" value="Unassembled WGS sequence"/>
</dbReference>
<dbReference type="GO" id="GO:0003677">
    <property type="term" value="F:DNA binding"/>
    <property type="evidence" value="ECO:0007669"/>
    <property type="project" value="UniProtKB-KW"/>
</dbReference>
<dbReference type="GO" id="GO:0000150">
    <property type="term" value="F:DNA strand exchange activity"/>
    <property type="evidence" value="ECO:0007669"/>
    <property type="project" value="InterPro"/>
</dbReference>
<keyword evidence="4" id="KW-0233">DNA recombination</keyword>
<comment type="similarity">
    <text evidence="1">Belongs to the site-specific recombinase resolvase family.</text>
</comment>
<dbReference type="PANTHER" id="PTHR30461">
    <property type="entry name" value="DNA-INVERTASE FROM LAMBDOID PROPHAGE"/>
    <property type="match status" value="1"/>
</dbReference>
<reference evidence="5 6" key="1">
    <citation type="submission" date="2019-01" db="EMBL/GenBank/DDBJ databases">
        <title>Genomic analysis of febrile catheter-associated UTI E. coli isolates.</title>
        <authorList>
            <person name="Potter R."/>
            <person name="Zou Z."/>
            <person name="Henderson J."/>
            <person name="Dantas G."/>
        </authorList>
    </citation>
    <scope>NUCLEOTIDE SEQUENCE [LARGE SCALE GENOMIC DNA]</scope>
    <source>
        <strain evidence="5 6">49_rectal</strain>
    </source>
</reference>
<gene>
    <name evidence="5" type="ORF">EPS97_20795</name>
</gene>